<dbReference type="Proteomes" id="UP001602013">
    <property type="component" value="Unassembled WGS sequence"/>
</dbReference>
<proteinExistence type="predicted"/>
<reference evidence="1 2" key="1">
    <citation type="submission" date="2024-10" db="EMBL/GenBank/DDBJ databases">
        <title>The Natural Products Discovery Center: Release of the First 8490 Sequenced Strains for Exploring Actinobacteria Biosynthetic Diversity.</title>
        <authorList>
            <person name="Kalkreuter E."/>
            <person name="Kautsar S.A."/>
            <person name="Yang D."/>
            <person name="Bader C.D."/>
            <person name="Teijaro C.N."/>
            <person name="Fluegel L."/>
            <person name="Davis C.M."/>
            <person name="Simpson J.R."/>
            <person name="Lauterbach L."/>
            <person name="Steele A.D."/>
            <person name="Gui C."/>
            <person name="Meng S."/>
            <person name="Li G."/>
            <person name="Viehrig K."/>
            <person name="Ye F."/>
            <person name="Su P."/>
            <person name="Kiefer A.F."/>
            <person name="Nichols A."/>
            <person name="Cepeda A.J."/>
            <person name="Yan W."/>
            <person name="Fan B."/>
            <person name="Jiang Y."/>
            <person name="Adhikari A."/>
            <person name="Zheng C.-J."/>
            <person name="Schuster L."/>
            <person name="Cowan T.M."/>
            <person name="Smanski M.J."/>
            <person name="Chevrette M.G."/>
            <person name="De Carvalho L.P.S."/>
            <person name="Shen B."/>
        </authorList>
    </citation>
    <scope>NUCLEOTIDE SEQUENCE [LARGE SCALE GENOMIC DNA]</scope>
    <source>
        <strain evidence="1 2">NPDC002173</strain>
    </source>
</reference>
<evidence type="ECO:0000313" key="1">
    <source>
        <dbReference type="EMBL" id="MFF3671292.1"/>
    </source>
</evidence>
<protein>
    <submittedName>
        <fullName evidence="1">Uncharacterized protein</fullName>
    </submittedName>
</protein>
<dbReference type="RefSeq" id="WP_387417479.1">
    <property type="nucleotide sequence ID" value="NZ_JBIASD010000043.1"/>
</dbReference>
<dbReference type="EMBL" id="JBIASD010000043">
    <property type="protein sequence ID" value="MFF3671292.1"/>
    <property type="molecule type" value="Genomic_DNA"/>
</dbReference>
<organism evidence="1 2">
    <name type="scientific">Microtetraspora malaysiensis</name>
    <dbReference type="NCBI Taxonomy" id="161358"/>
    <lineage>
        <taxon>Bacteria</taxon>
        <taxon>Bacillati</taxon>
        <taxon>Actinomycetota</taxon>
        <taxon>Actinomycetes</taxon>
        <taxon>Streptosporangiales</taxon>
        <taxon>Streptosporangiaceae</taxon>
        <taxon>Microtetraspora</taxon>
    </lineage>
</organism>
<name>A0ABW6T2L1_9ACTN</name>
<keyword evidence="2" id="KW-1185">Reference proteome</keyword>
<accession>A0ABW6T2L1</accession>
<evidence type="ECO:0000313" key="2">
    <source>
        <dbReference type="Proteomes" id="UP001602013"/>
    </source>
</evidence>
<sequence length="44" mass="4302">MAGSELPLGAVPLVIGDLAAPPPLGDPARLIVVGGQVISNKIAN</sequence>
<gene>
    <name evidence="1" type="ORF">ACFYXI_37480</name>
</gene>
<comment type="caution">
    <text evidence="1">The sequence shown here is derived from an EMBL/GenBank/DDBJ whole genome shotgun (WGS) entry which is preliminary data.</text>
</comment>